<proteinExistence type="predicted"/>
<evidence type="ECO:0008006" key="3">
    <source>
        <dbReference type="Google" id="ProtNLM"/>
    </source>
</evidence>
<accession>A0A1G7JE83</accession>
<sequence>MKKLTSKFIGIGALFLIISCKTYTIPTESFREQMKNTNSSTMKDVKVNNPLTFGNISYSANNINRIVVEDKDGNKTYLNNSGSIEMRVTHKNGKKFHMYFDTVILENDTLKGGRSRFIQLLKRQIPMDSIAKIEVQDGGKKFNYQNQAER</sequence>
<dbReference type="AlphaFoldDB" id="A0A1G7JE83"/>
<dbReference type="RefSeq" id="WP_091874403.1">
    <property type="nucleotide sequence ID" value="NZ_FNAO01000024.1"/>
</dbReference>
<evidence type="ECO:0000313" key="2">
    <source>
        <dbReference type="Proteomes" id="UP000199109"/>
    </source>
</evidence>
<dbReference type="PROSITE" id="PS51257">
    <property type="entry name" value="PROKAR_LIPOPROTEIN"/>
    <property type="match status" value="1"/>
</dbReference>
<evidence type="ECO:0000313" key="1">
    <source>
        <dbReference type="EMBL" id="SDF23218.1"/>
    </source>
</evidence>
<name>A0A1G7JE83_9FLAO</name>
<protein>
    <recommendedName>
        <fullName evidence="3">Lipoprotein</fullName>
    </recommendedName>
</protein>
<reference evidence="1 2" key="1">
    <citation type="submission" date="2016-10" db="EMBL/GenBank/DDBJ databases">
        <authorList>
            <person name="de Groot N.N."/>
        </authorList>
    </citation>
    <scope>NUCLEOTIDE SEQUENCE [LARGE SCALE GENOMIC DNA]</scope>
    <source>
        <strain evidence="1 2">DSM 23421</strain>
    </source>
</reference>
<organism evidence="1 2">
    <name type="scientific">Pricia antarctica</name>
    <dbReference type="NCBI Taxonomy" id="641691"/>
    <lineage>
        <taxon>Bacteria</taxon>
        <taxon>Pseudomonadati</taxon>
        <taxon>Bacteroidota</taxon>
        <taxon>Flavobacteriia</taxon>
        <taxon>Flavobacteriales</taxon>
        <taxon>Flavobacteriaceae</taxon>
        <taxon>Pricia</taxon>
    </lineage>
</organism>
<gene>
    <name evidence="1" type="ORF">SAMN05421636_1243</name>
</gene>
<dbReference type="EMBL" id="FNAO01000024">
    <property type="protein sequence ID" value="SDF23218.1"/>
    <property type="molecule type" value="Genomic_DNA"/>
</dbReference>
<dbReference type="Proteomes" id="UP000199109">
    <property type="component" value="Unassembled WGS sequence"/>
</dbReference>
<keyword evidence="2" id="KW-1185">Reference proteome</keyword>